<reference evidence="2 3" key="1">
    <citation type="submission" date="2022-11" db="EMBL/GenBank/DDBJ databases">
        <title>The characterization of three novel Bacteroidetes species and genomic analysis of their roles in tidal elemental geochemical cycles.</title>
        <authorList>
            <person name="Ma K.-J."/>
        </authorList>
    </citation>
    <scope>NUCLEOTIDE SEQUENCE [LARGE SCALE GENOMIC DNA]</scope>
    <source>
        <strain evidence="2 3">M82</strain>
    </source>
</reference>
<protein>
    <submittedName>
        <fullName evidence="2">Alpha/beta hydrolase</fullName>
    </submittedName>
</protein>
<dbReference type="Gene3D" id="3.40.50.1820">
    <property type="entry name" value="alpha/beta hydrolase"/>
    <property type="match status" value="1"/>
</dbReference>
<gene>
    <name evidence="2" type="ORF">OO017_05130</name>
</gene>
<dbReference type="EMBL" id="JAPFQO010000002">
    <property type="protein sequence ID" value="MCX2739320.1"/>
    <property type="molecule type" value="Genomic_DNA"/>
</dbReference>
<dbReference type="PANTHER" id="PTHR43689">
    <property type="entry name" value="HYDROLASE"/>
    <property type="match status" value="1"/>
</dbReference>
<dbReference type="Pfam" id="PF00561">
    <property type="entry name" value="Abhydrolase_1"/>
    <property type="match status" value="1"/>
</dbReference>
<keyword evidence="3" id="KW-1185">Reference proteome</keyword>
<comment type="caution">
    <text evidence="2">The sequence shown here is derived from an EMBL/GenBank/DDBJ whole genome shotgun (WGS) entry which is preliminary data.</text>
</comment>
<dbReference type="InterPro" id="IPR000073">
    <property type="entry name" value="AB_hydrolase_1"/>
</dbReference>
<dbReference type="PANTHER" id="PTHR43689:SF8">
    <property type="entry name" value="ALPHA_BETA-HYDROLASES SUPERFAMILY PROTEIN"/>
    <property type="match status" value="1"/>
</dbReference>
<organism evidence="2 3">
    <name type="scientific">Pontibacter anaerobius</name>
    <dbReference type="NCBI Taxonomy" id="2993940"/>
    <lineage>
        <taxon>Bacteria</taxon>
        <taxon>Pseudomonadati</taxon>
        <taxon>Bacteroidota</taxon>
        <taxon>Cytophagia</taxon>
        <taxon>Cytophagales</taxon>
        <taxon>Hymenobacteraceae</taxon>
        <taxon>Pontibacter</taxon>
    </lineage>
</organism>
<dbReference type="GO" id="GO:0016787">
    <property type="term" value="F:hydrolase activity"/>
    <property type="evidence" value="ECO:0007669"/>
    <property type="project" value="UniProtKB-KW"/>
</dbReference>
<evidence type="ECO:0000259" key="1">
    <source>
        <dbReference type="Pfam" id="PF00561"/>
    </source>
</evidence>
<keyword evidence="2" id="KW-0378">Hydrolase</keyword>
<evidence type="ECO:0000313" key="2">
    <source>
        <dbReference type="EMBL" id="MCX2739320.1"/>
    </source>
</evidence>
<dbReference type="InterPro" id="IPR029058">
    <property type="entry name" value="AB_hydrolase_fold"/>
</dbReference>
<evidence type="ECO:0000313" key="3">
    <source>
        <dbReference type="Proteomes" id="UP001207228"/>
    </source>
</evidence>
<dbReference type="SUPFAM" id="SSF53474">
    <property type="entry name" value="alpha/beta-Hydrolases"/>
    <property type="match status" value="1"/>
</dbReference>
<dbReference type="RefSeq" id="WP_266051379.1">
    <property type="nucleotide sequence ID" value="NZ_JAPFQO010000002.1"/>
</dbReference>
<sequence length="268" mass="29797">MPQKSLSTKEESILIEKATLHLKWLYPGAKAVADKPVLVFLHDSLGCIKLWRDFPEQLAKATGCSALVYDRQGYGESSPFQSIKRGQDYLEREADVLEQLLEQLQVTKAILFGHSDGGSIALIAAAKYKSRIAGIITEGAHVFVEEVTLAGIRAAVTAYQTTNLPEKLQKYHGDKTDDVFHAWADTWLSENFRNWNIEHYLPSIRCPVLVIQGEADEYGTQAQVEAIETQVQGPAQQLLIPEIGHSPHREAKYVVLSQSAAFIKAILL</sequence>
<feature type="domain" description="AB hydrolase-1" evidence="1">
    <location>
        <begin position="36"/>
        <end position="192"/>
    </location>
</feature>
<dbReference type="Proteomes" id="UP001207228">
    <property type="component" value="Unassembled WGS sequence"/>
</dbReference>
<proteinExistence type="predicted"/>
<name>A0ABT3RCR1_9BACT</name>
<accession>A0ABT3RCR1</accession>